<reference evidence="1" key="2">
    <citation type="journal article" date="2022" name="New Phytol.">
        <title>Evolutionary transition to the ectomycorrhizal habit in the genomes of a hyperdiverse lineage of mushroom-forming fungi.</title>
        <authorList>
            <person name="Looney B."/>
            <person name="Miyauchi S."/>
            <person name="Morin E."/>
            <person name="Drula E."/>
            <person name="Courty P.E."/>
            <person name="Kohler A."/>
            <person name="Kuo A."/>
            <person name="LaButti K."/>
            <person name="Pangilinan J."/>
            <person name="Lipzen A."/>
            <person name="Riley R."/>
            <person name="Andreopoulos W."/>
            <person name="He G."/>
            <person name="Johnson J."/>
            <person name="Nolan M."/>
            <person name="Tritt A."/>
            <person name="Barry K.W."/>
            <person name="Grigoriev I.V."/>
            <person name="Nagy L.G."/>
            <person name="Hibbett D."/>
            <person name="Henrissat B."/>
            <person name="Matheny P.B."/>
            <person name="Labbe J."/>
            <person name="Martin F.M."/>
        </authorList>
    </citation>
    <scope>NUCLEOTIDE SEQUENCE</scope>
    <source>
        <strain evidence="1">FP105234-sp</strain>
    </source>
</reference>
<gene>
    <name evidence="1" type="ORF">FA95DRAFT_1027873</name>
</gene>
<dbReference type="Proteomes" id="UP000814033">
    <property type="component" value="Unassembled WGS sequence"/>
</dbReference>
<sequence>MKNRKLGLESPLDGESGVSPLNHRRLKDVVDGILRARLGSDFEGVGKNWTARFVQRHSDRLQTFWTRSLDSIRGRAVNPTTNAAWFDLVNKTVAEYNIIPELTWGTDEAGFNPALADKQRAIGRSGRKVLYQQRNGIRENITVIATICGDGTSLPPAVIFKGQAYQVRWKQNNPLNALKKDGQMVSSPLNGSSISTAQHGRRPPVASDCSSLMGTFHITPARSSSTRVVSMTSSYCATRRTPRTFIKDSTLLSSAS</sequence>
<proteinExistence type="predicted"/>
<evidence type="ECO:0000313" key="1">
    <source>
        <dbReference type="EMBL" id="KAI0039390.1"/>
    </source>
</evidence>
<keyword evidence="2" id="KW-1185">Reference proteome</keyword>
<reference evidence="1" key="1">
    <citation type="submission" date="2021-02" db="EMBL/GenBank/DDBJ databases">
        <authorList>
            <consortium name="DOE Joint Genome Institute"/>
            <person name="Ahrendt S."/>
            <person name="Looney B.P."/>
            <person name="Miyauchi S."/>
            <person name="Morin E."/>
            <person name="Drula E."/>
            <person name="Courty P.E."/>
            <person name="Chicoki N."/>
            <person name="Fauchery L."/>
            <person name="Kohler A."/>
            <person name="Kuo A."/>
            <person name="Labutti K."/>
            <person name="Pangilinan J."/>
            <person name="Lipzen A."/>
            <person name="Riley R."/>
            <person name="Andreopoulos W."/>
            <person name="He G."/>
            <person name="Johnson J."/>
            <person name="Barry K.W."/>
            <person name="Grigoriev I.V."/>
            <person name="Nagy L."/>
            <person name="Hibbett D."/>
            <person name="Henrissat B."/>
            <person name="Matheny P.B."/>
            <person name="Labbe J."/>
            <person name="Martin F."/>
        </authorList>
    </citation>
    <scope>NUCLEOTIDE SEQUENCE</scope>
    <source>
        <strain evidence="1">FP105234-sp</strain>
    </source>
</reference>
<comment type="caution">
    <text evidence="1">The sequence shown here is derived from an EMBL/GenBank/DDBJ whole genome shotgun (WGS) entry which is preliminary data.</text>
</comment>
<accession>A0ACB8R6J5</accession>
<name>A0ACB8R6J5_9AGAM</name>
<evidence type="ECO:0000313" key="2">
    <source>
        <dbReference type="Proteomes" id="UP000814033"/>
    </source>
</evidence>
<organism evidence="1 2">
    <name type="scientific">Auriscalpium vulgare</name>
    <dbReference type="NCBI Taxonomy" id="40419"/>
    <lineage>
        <taxon>Eukaryota</taxon>
        <taxon>Fungi</taxon>
        <taxon>Dikarya</taxon>
        <taxon>Basidiomycota</taxon>
        <taxon>Agaricomycotina</taxon>
        <taxon>Agaricomycetes</taxon>
        <taxon>Russulales</taxon>
        <taxon>Auriscalpiaceae</taxon>
        <taxon>Auriscalpium</taxon>
    </lineage>
</organism>
<dbReference type="EMBL" id="MU276310">
    <property type="protein sequence ID" value="KAI0039390.1"/>
    <property type="molecule type" value="Genomic_DNA"/>
</dbReference>
<protein>
    <submittedName>
        <fullName evidence="1">Uncharacterized protein</fullName>
    </submittedName>
</protein>